<evidence type="ECO:0000259" key="13">
    <source>
        <dbReference type="PROSITE" id="PS51747"/>
    </source>
</evidence>
<keyword evidence="12 14" id="KW-0378">Hydrolase</keyword>
<proteinExistence type="inferred from homology"/>
<dbReference type="GO" id="GO:0008835">
    <property type="term" value="F:diaminohydroxyphosphoribosylaminopyrimidine deaminase activity"/>
    <property type="evidence" value="ECO:0007669"/>
    <property type="project" value="UniProtKB-EC"/>
</dbReference>
<dbReference type="InterPro" id="IPR004794">
    <property type="entry name" value="Eubact_RibD"/>
</dbReference>
<feature type="domain" description="CMP/dCMP-type deaminase" evidence="13">
    <location>
        <begin position="5"/>
        <end position="127"/>
    </location>
</feature>
<keyword evidence="15" id="KW-1185">Reference proteome</keyword>
<dbReference type="PROSITE" id="PS00903">
    <property type="entry name" value="CYT_DCMP_DEAMINASES_1"/>
    <property type="match status" value="1"/>
</dbReference>
<evidence type="ECO:0000256" key="7">
    <source>
        <dbReference type="ARBA" id="ARBA00022723"/>
    </source>
</evidence>
<dbReference type="CDD" id="cd01284">
    <property type="entry name" value="Riboflavin_deaminase-reductase"/>
    <property type="match status" value="1"/>
</dbReference>
<dbReference type="RefSeq" id="WP_377395049.1">
    <property type="nucleotide sequence ID" value="NZ_JBHUEQ010000003.1"/>
</dbReference>
<comment type="caution">
    <text evidence="14">The sequence shown here is derived from an EMBL/GenBank/DDBJ whole genome shotgun (WGS) entry which is preliminary data.</text>
</comment>
<accession>A0ABW4M065</accession>
<dbReference type="InterPro" id="IPR024072">
    <property type="entry name" value="DHFR-like_dom_sf"/>
</dbReference>
<evidence type="ECO:0000256" key="8">
    <source>
        <dbReference type="ARBA" id="ARBA00022833"/>
    </source>
</evidence>
<evidence type="ECO:0000256" key="12">
    <source>
        <dbReference type="PIRNR" id="PIRNR006769"/>
    </source>
</evidence>
<evidence type="ECO:0000256" key="11">
    <source>
        <dbReference type="ARBA" id="ARBA00023268"/>
    </source>
</evidence>
<protein>
    <recommendedName>
        <fullName evidence="12">Riboflavin biosynthesis protein RibD</fullName>
    </recommendedName>
    <domain>
        <recommendedName>
            <fullName evidence="12">Diaminohydroxyphosphoribosylaminopyrimidine deaminase</fullName>
            <shortName evidence="12">DRAP deaminase</shortName>
            <ecNumber evidence="12">3.5.4.26</ecNumber>
        </recommendedName>
        <alternativeName>
            <fullName evidence="12">Riboflavin-specific deaminase</fullName>
        </alternativeName>
    </domain>
    <domain>
        <recommendedName>
            <fullName evidence="12">5-amino-6-(5-phosphoribosylamino)uracil reductase</fullName>
            <ecNumber evidence="12">1.1.1.193</ecNumber>
        </recommendedName>
        <alternativeName>
            <fullName evidence="12">HTP reductase</fullName>
        </alternativeName>
    </domain>
</protein>
<evidence type="ECO:0000256" key="5">
    <source>
        <dbReference type="ARBA" id="ARBA00007417"/>
    </source>
</evidence>
<dbReference type="Gene3D" id="3.40.140.10">
    <property type="entry name" value="Cytidine Deaminase, domain 2"/>
    <property type="match status" value="1"/>
</dbReference>
<sequence>MVSPTDDQRFMAEAIELSRQNTGLTETNPSVGCLIVRNGQVLGKAVTAVGGRPHAETQALAMAGDGARGATAYVTLEPCSHYGRTPPCANALVAAGISRVVVSLKDPDPRVSGRGLAILEEAGIEVVTGVLEDEARDALRAYLMRQVKARPYVTLKLAVSADGMIGKTGAGQVAITGPLSRAQVHAMRVEMDAILVGIGTALADDPELTVRLPGLEHRSPLRIILDRKLRLPLDSKLVRTARQVPVMVVGDRFAEGAEALKAAGVEIVDLPDLASLLSELARRGLSSLLVEGGAEVAKAFLGAGLVDRIVLFEGPDAIGEGGIETPVAQDDIPAEFNLVRRLSFGADRCCEYERKFECSPVS</sequence>
<keyword evidence="10 12" id="KW-0560">Oxidoreductase</keyword>
<dbReference type="PROSITE" id="PS51747">
    <property type="entry name" value="CYT_DCMP_DEAMINASES_2"/>
    <property type="match status" value="1"/>
</dbReference>
<keyword evidence="7 12" id="KW-0479">Metal-binding</keyword>
<dbReference type="Proteomes" id="UP001597322">
    <property type="component" value="Unassembled WGS sequence"/>
</dbReference>
<keyword evidence="11" id="KW-0511">Multifunctional enzyme</keyword>
<comment type="similarity">
    <text evidence="5 12">In the C-terminal section; belongs to the HTP reductase family.</text>
</comment>
<comment type="function">
    <text evidence="1 12">Converts 2,5-diamino-6-(ribosylamino)-4(3h)-pyrimidinone 5'-phosphate into 5-amino-6-(ribosylamino)-2,4(1h,3h)-pyrimidinedione 5'-phosphate.</text>
</comment>
<evidence type="ECO:0000256" key="2">
    <source>
        <dbReference type="ARBA" id="ARBA00004882"/>
    </source>
</evidence>
<reference evidence="15" key="1">
    <citation type="journal article" date="2019" name="Int. J. Syst. Evol. Microbiol.">
        <title>The Global Catalogue of Microorganisms (GCM) 10K type strain sequencing project: providing services to taxonomists for standard genome sequencing and annotation.</title>
        <authorList>
            <consortium name="The Broad Institute Genomics Platform"/>
            <consortium name="The Broad Institute Genome Sequencing Center for Infectious Disease"/>
            <person name="Wu L."/>
            <person name="Ma J."/>
        </authorList>
    </citation>
    <scope>NUCLEOTIDE SEQUENCE [LARGE SCALE GENOMIC DNA]</scope>
    <source>
        <strain evidence="15">CG52</strain>
    </source>
</reference>
<gene>
    <name evidence="14" type="primary">ribD</name>
    <name evidence="14" type="ORF">ACFSE1_00610</name>
</gene>
<dbReference type="SUPFAM" id="SSF53597">
    <property type="entry name" value="Dihydrofolate reductase-like"/>
    <property type="match status" value="1"/>
</dbReference>
<dbReference type="NCBIfam" id="TIGR00326">
    <property type="entry name" value="eubact_ribD"/>
    <property type="match status" value="1"/>
</dbReference>
<comment type="pathway">
    <text evidence="2 12">Cofactor biosynthesis; riboflavin biosynthesis; 5-amino-6-(D-ribitylamino)uracil from GTP: step 2/4.</text>
</comment>
<evidence type="ECO:0000256" key="3">
    <source>
        <dbReference type="ARBA" id="ARBA00004910"/>
    </source>
</evidence>
<evidence type="ECO:0000313" key="15">
    <source>
        <dbReference type="Proteomes" id="UP001597322"/>
    </source>
</evidence>
<evidence type="ECO:0000256" key="4">
    <source>
        <dbReference type="ARBA" id="ARBA00005259"/>
    </source>
</evidence>
<name>A0ABW4M065_9HYPH</name>
<dbReference type="Pfam" id="PF00383">
    <property type="entry name" value="dCMP_cyt_deam_1"/>
    <property type="match status" value="1"/>
</dbReference>
<dbReference type="Pfam" id="PF01872">
    <property type="entry name" value="RibD_C"/>
    <property type="match status" value="1"/>
</dbReference>
<dbReference type="PIRSF" id="PIRSF006769">
    <property type="entry name" value="RibD"/>
    <property type="match status" value="1"/>
</dbReference>
<keyword evidence="9 12" id="KW-0521">NADP</keyword>
<evidence type="ECO:0000256" key="6">
    <source>
        <dbReference type="ARBA" id="ARBA00022619"/>
    </source>
</evidence>
<comment type="similarity">
    <text evidence="4 12">In the N-terminal section; belongs to the cytidine and deoxycytidylate deaminase family.</text>
</comment>
<dbReference type="InterPro" id="IPR002125">
    <property type="entry name" value="CMP_dCMP_dom"/>
</dbReference>
<keyword evidence="6 12" id="KW-0686">Riboflavin biosynthesis</keyword>
<dbReference type="Gene3D" id="3.40.430.10">
    <property type="entry name" value="Dihydrofolate Reductase, subunit A"/>
    <property type="match status" value="1"/>
</dbReference>
<evidence type="ECO:0000313" key="14">
    <source>
        <dbReference type="EMBL" id="MFD1743955.1"/>
    </source>
</evidence>
<organism evidence="14 15">
    <name type="scientific">Rhizobium helianthi</name>
    <dbReference type="NCBI Taxonomy" id="1132695"/>
    <lineage>
        <taxon>Bacteria</taxon>
        <taxon>Pseudomonadati</taxon>
        <taxon>Pseudomonadota</taxon>
        <taxon>Alphaproteobacteria</taxon>
        <taxon>Hyphomicrobiales</taxon>
        <taxon>Rhizobiaceae</taxon>
        <taxon>Rhizobium/Agrobacterium group</taxon>
        <taxon>Rhizobium</taxon>
    </lineage>
</organism>
<comment type="catalytic activity">
    <reaction evidence="12">
        <text>2,5-diamino-6-hydroxy-4-(5-phosphoribosylamino)-pyrimidine + H2O + H(+) = 5-amino-6-(5-phospho-D-ribosylamino)uracil + NH4(+)</text>
        <dbReference type="Rhea" id="RHEA:21868"/>
        <dbReference type="ChEBI" id="CHEBI:15377"/>
        <dbReference type="ChEBI" id="CHEBI:15378"/>
        <dbReference type="ChEBI" id="CHEBI:28938"/>
        <dbReference type="ChEBI" id="CHEBI:58453"/>
        <dbReference type="ChEBI" id="CHEBI:58614"/>
        <dbReference type="EC" id="3.5.4.26"/>
    </reaction>
</comment>
<evidence type="ECO:0000256" key="9">
    <source>
        <dbReference type="ARBA" id="ARBA00022857"/>
    </source>
</evidence>
<dbReference type="EMBL" id="JBHUEQ010000003">
    <property type="protein sequence ID" value="MFD1743955.1"/>
    <property type="molecule type" value="Genomic_DNA"/>
</dbReference>
<dbReference type="GO" id="GO:0008703">
    <property type="term" value="F:5-amino-6-(5-phosphoribosylamino)uracil reductase activity"/>
    <property type="evidence" value="ECO:0007669"/>
    <property type="project" value="UniProtKB-EC"/>
</dbReference>
<comment type="cofactor">
    <cofactor evidence="12">
        <name>Zn(2+)</name>
        <dbReference type="ChEBI" id="CHEBI:29105"/>
    </cofactor>
    <text evidence="12">Binds 1 zinc ion.</text>
</comment>
<evidence type="ECO:0000256" key="10">
    <source>
        <dbReference type="ARBA" id="ARBA00023002"/>
    </source>
</evidence>
<comment type="catalytic activity">
    <reaction evidence="12">
        <text>5-amino-6-(5-phospho-D-ribitylamino)uracil + NADP(+) = 5-amino-6-(5-phospho-D-ribosylamino)uracil + NADPH + H(+)</text>
        <dbReference type="Rhea" id="RHEA:17845"/>
        <dbReference type="ChEBI" id="CHEBI:15378"/>
        <dbReference type="ChEBI" id="CHEBI:57783"/>
        <dbReference type="ChEBI" id="CHEBI:58349"/>
        <dbReference type="ChEBI" id="CHEBI:58421"/>
        <dbReference type="ChEBI" id="CHEBI:58453"/>
        <dbReference type="EC" id="1.1.1.193"/>
    </reaction>
</comment>
<comment type="pathway">
    <text evidence="3 12">Cofactor biosynthesis; riboflavin biosynthesis; 5-amino-6-(D-ribitylamino)uracil from GTP: step 3/4.</text>
</comment>
<evidence type="ECO:0000256" key="1">
    <source>
        <dbReference type="ARBA" id="ARBA00002151"/>
    </source>
</evidence>
<dbReference type="EC" id="1.1.1.193" evidence="12"/>
<dbReference type="InterPro" id="IPR016192">
    <property type="entry name" value="APOBEC/CMP_deaminase_Zn-bd"/>
</dbReference>
<dbReference type="InterPro" id="IPR050765">
    <property type="entry name" value="Riboflavin_Biosynth_HTPR"/>
</dbReference>
<dbReference type="EC" id="3.5.4.26" evidence="12"/>
<dbReference type="SUPFAM" id="SSF53927">
    <property type="entry name" value="Cytidine deaminase-like"/>
    <property type="match status" value="1"/>
</dbReference>
<dbReference type="PANTHER" id="PTHR38011">
    <property type="entry name" value="DIHYDROFOLATE REDUCTASE FAMILY PROTEIN (AFU_ORTHOLOGUE AFUA_8G06820)"/>
    <property type="match status" value="1"/>
</dbReference>
<dbReference type="InterPro" id="IPR002734">
    <property type="entry name" value="RibDG_C"/>
</dbReference>
<keyword evidence="8 12" id="KW-0862">Zinc</keyword>
<dbReference type="InterPro" id="IPR016193">
    <property type="entry name" value="Cytidine_deaminase-like"/>
</dbReference>
<dbReference type="PANTHER" id="PTHR38011:SF7">
    <property type="entry name" value="2,5-DIAMINO-6-RIBOSYLAMINO-4(3H)-PYRIMIDINONE 5'-PHOSPHATE REDUCTASE"/>
    <property type="match status" value="1"/>
</dbReference>